<dbReference type="OMA" id="ICHKEAK"/>
<dbReference type="InterPro" id="IPR000254">
    <property type="entry name" value="CBD"/>
</dbReference>
<dbReference type="PANTHER" id="PTHR33353">
    <property type="entry name" value="PUTATIVE (AFU_ORTHOLOGUE AFUA_1G12560)-RELATED"/>
    <property type="match status" value="1"/>
</dbReference>
<proteinExistence type="predicted"/>
<evidence type="ECO:0000256" key="3">
    <source>
        <dbReference type="ARBA" id="ARBA00022525"/>
    </source>
</evidence>
<keyword evidence="10" id="KW-0325">Glycoprotein</keyword>
<evidence type="ECO:0000259" key="13">
    <source>
        <dbReference type="PROSITE" id="PS51164"/>
    </source>
</evidence>
<evidence type="ECO:0000313" key="14">
    <source>
        <dbReference type="EMBL" id="EKD12576.1"/>
    </source>
</evidence>
<evidence type="ECO:0000256" key="5">
    <source>
        <dbReference type="ARBA" id="ARBA00022729"/>
    </source>
</evidence>
<feature type="signal peptide" evidence="12">
    <location>
        <begin position="1"/>
        <end position="21"/>
    </location>
</feature>
<dbReference type="Gene3D" id="2.70.50.70">
    <property type="match status" value="1"/>
</dbReference>
<dbReference type="Pfam" id="PF00734">
    <property type="entry name" value="CBM_1"/>
    <property type="match status" value="1"/>
</dbReference>
<dbReference type="PROSITE" id="PS00562">
    <property type="entry name" value="CBM1_1"/>
    <property type="match status" value="1"/>
</dbReference>
<dbReference type="GeneID" id="18765080"/>
<keyword evidence="5 12" id="KW-0732">Signal</keyword>
<dbReference type="Proteomes" id="UP000006753">
    <property type="component" value="Unassembled WGS sequence"/>
</dbReference>
<evidence type="ECO:0000256" key="8">
    <source>
        <dbReference type="ARBA" id="ARBA00023033"/>
    </source>
</evidence>
<keyword evidence="7" id="KW-0186">Copper</keyword>
<dbReference type="PANTHER" id="PTHR33353:SF34">
    <property type="entry name" value="ENDO-BETA-1,4-GLUCANASE D"/>
    <property type="match status" value="1"/>
</dbReference>
<sequence length="425" mass="42175">MPSMTRSGLVALAASVATVSAHGYVEEITADGVAHEGYIMTTYPYMNPPKDSPAWSETAVDSGYVGSNDFASPDIICHKEAKNAALSIPVAAGGEVSMRWNTWPESHKGPVLWYMANCGGSCTTVDKTTLEFFKIAEAGLEGGVWATDAMMANGLTASVTIPAGIAAGNYVIRHELIALHGAGGEGGAQSYPQCVNLEVTGGGSDNPPGVLGTALYTSTDPGILFSLAESTYPIPGPPVYGGSGSTPPTSPPTTPEPVTPVTPPETDPEKKETEPEKKETAPKTMVTKTRPASVATPAPGGEGEKSTPGGQGTYTPGGQGTSTPGGQGTSTPKGQGKSCKKGKKAKGTSGSTGSTGSTGGGSTGGGSTGGGSTGGGSTGGGSTGGGSTGGTAGLYAQCGGEGYSGPTNCASGTCTKLNDYYMQCL</sequence>
<dbReference type="OrthoDB" id="4849160at2759"/>
<dbReference type="KEGG" id="mbe:MBM_09145"/>
<organism evidence="14 15">
    <name type="scientific">Marssonina brunnea f. sp. multigermtubi (strain MB_m1)</name>
    <name type="common">Marssonina leaf spot fungus</name>
    <dbReference type="NCBI Taxonomy" id="1072389"/>
    <lineage>
        <taxon>Eukaryota</taxon>
        <taxon>Fungi</taxon>
        <taxon>Dikarya</taxon>
        <taxon>Ascomycota</taxon>
        <taxon>Pezizomycotina</taxon>
        <taxon>Leotiomycetes</taxon>
        <taxon>Helotiales</taxon>
        <taxon>Drepanopezizaceae</taxon>
        <taxon>Drepanopeziza</taxon>
    </lineage>
</organism>
<evidence type="ECO:0000256" key="7">
    <source>
        <dbReference type="ARBA" id="ARBA00023008"/>
    </source>
</evidence>
<feature type="region of interest" description="Disordered" evidence="11">
    <location>
        <begin position="236"/>
        <end position="397"/>
    </location>
</feature>
<dbReference type="GO" id="GO:0004497">
    <property type="term" value="F:monooxygenase activity"/>
    <property type="evidence" value="ECO:0007669"/>
    <property type="project" value="UniProtKB-KW"/>
</dbReference>
<protein>
    <recommendedName>
        <fullName evidence="13">CBM1 domain-containing protein</fullName>
    </recommendedName>
</protein>
<dbReference type="GO" id="GO:0005975">
    <property type="term" value="P:carbohydrate metabolic process"/>
    <property type="evidence" value="ECO:0007669"/>
    <property type="project" value="InterPro"/>
</dbReference>
<evidence type="ECO:0000256" key="4">
    <source>
        <dbReference type="ARBA" id="ARBA00022723"/>
    </source>
</evidence>
<evidence type="ECO:0000256" key="11">
    <source>
        <dbReference type="SAM" id="MobiDB-lite"/>
    </source>
</evidence>
<dbReference type="SMART" id="SM00236">
    <property type="entry name" value="fCBD"/>
    <property type="match status" value="1"/>
</dbReference>
<evidence type="ECO:0000256" key="9">
    <source>
        <dbReference type="ARBA" id="ARBA00023157"/>
    </source>
</evidence>
<evidence type="ECO:0000313" key="15">
    <source>
        <dbReference type="Proteomes" id="UP000006753"/>
    </source>
</evidence>
<dbReference type="HOGENOM" id="CLU_031730_1_0_1"/>
<dbReference type="InterPro" id="IPR005103">
    <property type="entry name" value="AA9_LPMO"/>
</dbReference>
<gene>
    <name evidence="14" type="ORF">MBM_09145</name>
</gene>
<evidence type="ECO:0000256" key="1">
    <source>
        <dbReference type="ARBA" id="ARBA00001973"/>
    </source>
</evidence>
<dbReference type="InterPro" id="IPR049892">
    <property type="entry name" value="AA9"/>
</dbReference>
<dbReference type="GO" id="GO:0030248">
    <property type="term" value="F:cellulose binding"/>
    <property type="evidence" value="ECO:0007669"/>
    <property type="project" value="InterPro"/>
</dbReference>
<accession>K1WIB6</accession>
<feature type="domain" description="CBM1" evidence="13">
    <location>
        <begin position="390"/>
        <end position="425"/>
    </location>
</feature>
<keyword evidence="4" id="KW-0479">Metal-binding</keyword>
<evidence type="ECO:0000256" key="10">
    <source>
        <dbReference type="ARBA" id="ARBA00023180"/>
    </source>
</evidence>
<dbReference type="GO" id="GO:0046872">
    <property type="term" value="F:metal ion binding"/>
    <property type="evidence" value="ECO:0007669"/>
    <property type="project" value="UniProtKB-KW"/>
</dbReference>
<keyword evidence="15" id="KW-1185">Reference proteome</keyword>
<dbReference type="SUPFAM" id="SSF57180">
    <property type="entry name" value="Cellulose-binding domain"/>
    <property type="match status" value="1"/>
</dbReference>
<dbReference type="InterPro" id="IPR035971">
    <property type="entry name" value="CBD_sf"/>
</dbReference>
<feature type="compositionally biased region" description="Gly residues" evidence="11">
    <location>
        <begin position="356"/>
        <end position="392"/>
    </location>
</feature>
<evidence type="ECO:0000256" key="12">
    <source>
        <dbReference type="SAM" id="SignalP"/>
    </source>
</evidence>
<keyword evidence="8" id="KW-0503">Monooxygenase</keyword>
<comment type="cofactor">
    <cofactor evidence="1">
        <name>Cu(2+)</name>
        <dbReference type="ChEBI" id="CHEBI:29036"/>
    </cofactor>
</comment>
<dbReference type="Pfam" id="PF03443">
    <property type="entry name" value="AA9"/>
    <property type="match status" value="1"/>
</dbReference>
<feature type="compositionally biased region" description="Pro residues" evidence="11">
    <location>
        <begin position="248"/>
        <end position="265"/>
    </location>
</feature>
<dbReference type="eggNOG" id="ENOG502RY3D">
    <property type="taxonomic scope" value="Eukaryota"/>
</dbReference>
<feature type="compositionally biased region" description="Basic and acidic residues" evidence="11">
    <location>
        <begin position="267"/>
        <end position="281"/>
    </location>
</feature>
<comment type="subcellular location">
    <subcellularLocation>
        <location evidence="2">Secreted</location>
    </subcellularLocation>
</comment>
<name>K1WIB6_MARBU</name>
<feature type="compositionally biased region" description="Gly residues" evidence="11">
    <location>
        <begin position="309"/>
        <end position="328"/>
    </location>
</feature>
<dbReference type="EMBL" id="JH921455">
    <property type="protein sequence ID" value="EKD12576.1"/>
    <property type="molecule type" value="Genomic_DNA"/>
</dbReference>
<evidence type="ECO:0000256" key="2">
    <source>
        <dbReference type="ARBA" id="ARBA00004613"/>
    </source>
</evidence>
<feature type="chain" id="PRO_5003852896" description="CBM1 domain-containing protein" evidence="12">
    <location>
        <begin position="22"/>
        <end position="425"/>
    </location>
</feature>
<keyword evidence="3" id="KW-0964">Secreted</keyword>
<evidence type="ECO:0000256" key="6">
    <source>
        <dbReference type="ARBA" id="ARBA00023002"/>
    </source>
</evidence>
<dbReference type="GO" id="GO:0005576">
    <property type="term" value="C:extracellular region"/>
    <property type="evidence" value="ECO:0007669"/>
    <property type="project" value="UniProtKB-SubCell"/>
</dbReference>
<dbReference type="AlphaFoldDB" id="K1WIB6"/>
<dbReference type="InParanoid" id="K1WIB6"/>
<reference evidence="14 15" key="1">
    <citation type="journal article" date="2012" name="BMC Genomics">
        <title>Sequencing the genome of Marssonina brunnea reveals fungus-poplar co-evolution.</title>
        <authorList>
            <person name="Zhu S."/>
            <person name="Cao Y.-Z."/>
            <person name="Jiang C."/>
            <person name="Tan B.-Y."/>
            <person name="Wang Z."/>
            <person name="Feng S."/>
            <person name="Zhang L."/>
            <person name="Su X.-H."/>
            <person name="Brejova B."/>
            <person name="Vinar T."/>
            <person name="Xu M."/>
            <person name="Wang M.-X."/>
            <person name="Zhang S.-G."/>
            <person name="Huang M.-R."/>
            <person name="Wu R."/>
            <person name="Zhou Y."/>
        </authorList>
    </citation>
    <scope>NUCLEOTIDE SEQUENCE [LARGE SCALE GENOMIC DNA]</scope>
    <source>
        <strain evidence="14 15">MB_m1</strain>
    </source>
</reference>
<keyword evidence="9" id="KW-1015">Disulfide bond</keyword>
<dbReference type="CDD" id="cd21175">
    <property type="entry name" value="LPMO_AA9"/>
    <property type="match status" value="1"/>
</dbReference>
<keyword evidence="6" id="KW-0560">Oxidoreductase</keyword>
<dbReference type="PROSITE" id="PS51164">
    <property type="entry name" value="CBM1_2"/>
    <property type="match status" value="1"/>
</dbReference>